<dbReference type="Proteomes" id="UP001501436">
    <property type="component" value="Unassembled WGS sequence"/>
</dbReference>
<dbReference type="InterPro" id="IPR036249">
    <property type="entry name" value="Thioredoxin-like_sf"/>
</dbReference>
<accession>A0ABP9FM51</accession>
<reference evidence="3" key="1">
    <citation type="journal article" date="2019" name="Int. J. Syst. Evol. Microbiol.">
        <title>The Global Catalogue of Microorganisms (GCM) 10K type strain sequencing project: providing services to taxonomists for standard genome sequencing and annotation.</title>
        <authorList>
            <consortium name="The Broad Institute Genomics Platform"/>
            <consortium name="The Broad Institute Genome Sequencing Center for Infectious Disease"/>
            <person name="Wu L."/>
            <person name="Ma J."/>
        </authorList>
    </citation>
    <scope>NUCLEOTIDE SEQUENCE [LARGE SCALE GENOMIC DNA]</scope>
    <source>
        <strain evidence="3">JCM 18283</strain>
    </source>
</reference>
<keyword evidence="3" id="KW-1185">Reference proteome</keyword>
<dbReference type="Pfam" id="PF00578">
    <property type="entry name" value="AhpC-TSA"/>
    <property type="match status" value="1"/>
</dbReference>
<proteinExistence type="predicted"/>
<organism evidence="2 3">
    <name type="scientific">Mucilaginibacter defluvii</name>
    <dbReference type="NCBI Taxonomy" id="1196019"/>
    <lineage>
        <taxon>Bacteria</taxon>
        <taxon>Pseudomonadati</taxon>
        <taxon>Bacteroidota</taxon>
        <taxon>Sphingobacteriia</taxon>
        <taxon>Sphingobacteriales</taxon>
        <taxon>Sphingobacteriaceae</taxon>
        <taxon>Mucilaginibacter</taxon>
    </lineage>
</organism>
<dbReference type="SUPFAM" id="SSF52833">
    <property type="entry name" value="Thioredoxin-like"/>
    <property type="match status" value="1"/>
</dbReference>
<comment type="caution">
    <text evidence="2">The sequence shown here is derived from an EMBL/GenBank/DDBJ whole genome shotgun (WGS) entry which is preliminary data.</text>
</comment>
<feature type="domain" description="Alkyl hydroperoxide reductase subunit C/ Thiol specific antioxidant" evidence="1">
    <location>
        <begin position="57"/>
        <end position="172"/>
    </location>
</feature>
<dbReference type="InterPro" id="IPR000866">
    <property type="entry name" value="AhpC/TSA"/>
</dbReference>
<evidence type="ECO:0000259" key="1">
    <source>
        <dbReference type="Pfam" id="PF00578"/>
    </source>
</evidence>
<protein>
    <recommendedName>
        <fullName evidence="1">Alkyl hydroperoxide reductase subunit C/ Thiol specific antioxidant domain-containing protein</fullName>
    </recommendedName>
</protein>
<dbReference type="RefSeq" id="WP_345329773.1">
    <property type="nucleotide sequence ID" value="NZ_BAABJI010000001.1"/>
</dbReference>
<evidence type="ECO:0000313" key="3">
    <source>
        <dbReference type="Proteomes" id="UP001501436"/>
    </source>
</evidence>
<dbReference type="EMBL" id="BAABJI010000001">
    <property type="protein sequence ID" value="GAA4908582.1"/>
    <property type="molecule type" value="Genomic_DNA"/>
</dbReference>
<sequence>MNTYTYYDEVAVNEALLSPNTQNFNNNELSGNYTDLNLSADSNRWYEYDNGAVTHGYIDLRKFNNKPLVVAFYSGSLGNAGLNLLRSLNAIQTEVRANGGNLLVVIPKAEQHLAQIAWLNSLTLSFYVDEQNALARQLGIYQELLAGWNDGAAKNVMLPGVYVCDADRTVAYSYVYRSEIGGFSAGDVISAVYNSARFINKKEFI</sequence>
<evidence type="ECO:0000313" key="2">
    <source>
        <dbReference type="EMBL" id="GAA4908582.1"/>
    </source>
</evidence>
<gene>
    <name evidence="2" type="ORF">GCM10023313_09410</name>
</gene>
<dbReference type="Gene3D" id="3.40.30.10">
    <property type="entry name" value="Glutaredoxin"/>
    <property type="match status" value="1"/>
</dbReference>
<name>A0ABP9FM51_9SPHI</name>